<dbReference type="PANTHER" id="PTHR38440:SF1">
    <property type="entry name" value="UPF0398 PROTEIN SPR0331"/>
    <property type="match status" value="1"/>
</dbReference>
<reference evidence="3" key="1">
    <citation type="submission" date="2014-03" db="EMBL/GenBank/DDBJ databases">
        <authorList>
            <person name="Urmite Genomes U."/>
        </authorList>
    </citation>
    <scope>NUCLEOTIDE SEQUENCE [LARGE SCALE GENOMIC DNA]</scope>
    <source>
        <strain evidence="3">HD-03</strain>
    </source>
</reference>
<organism evidence="2 3">
    <name type="scientific">Halobacillus karajensis</name>
    <dbReference type="NCBI Taxonomy" id="195088"/>
    <lineage>
        <taxon>Bacteria</taxon>
        <taxon>Bacillati</taxon>
        <taxon>Bacillota</taxon>
        <taxon>Bacilli</taxon>
        <taxon>Bacillales</taxon>
        <taxon>Bacillaceae</taxon>
        <taxon>Halobacillus</taxon>
    </lineage>
</organism>
<reference evidence="2 3" key="2">
    <citation type="submission" date="2014-05" db="EMBL/GenBank/DDBJ databases">
        <title>Draft genome sequence of Halobacillus karajensis HK-03.</title>
        <authorList>
            <person name="Khelaifia S."/>
            <person name="Croce O."/>
            <person name="Lagier J.C."/>
            <person name="Raoult D."/>
        </authorList>
    </citation>
    <scope>NUCLEOTIDE SEQUENCE [LARGE SCALE GENOMIC DNA]</scope>
    <source>
        <strain evidence="2 3">HD-03</strain>
    </source>
</reference>
<dbReference type="PIRSF" id="PIRSF021290">
    <property type="entry name" value="DUF1273"/>
    <property type="match status" value="1"/>
</dbReference>
<name>A0A024P1I9_9BACI</name>
<evidence type="ECO:0000313" key="2">
    <source>
        <dbReference type="EMBL" id="CDQ22005.1"/>
    </source>
</evidence>
<dbReference type="HAMAP" id="MF_01575">
    <property type="entry name" value="UPF0398"/>
    <property type="match status" value="1"/>
</dbReference>
<dbReference type="EMBL" id="CCDI010000001">
    <property type="protein sequence ID" value="CDQ22005.1"/>
    <property type="molecule type" value="Genomic_DNA"/>
</dbReference>
<dbReference type="AlphaFoldDB" id="A0A024P1I9"/>
<dbReference type="SUPFAM" id="SSF102405">
    <property type="entry name" value="MCP/YpsA-like"/>
    <property type="match status" value="1"/>
</dbReference>
<comment type="caution">
    <text evidence="2">The sequence shown here is derived from an EMBL/GenBank/DDBJ whole genome shotgun (WGS) entry which is preliminary data.</text>
</comment>
<dbReference type="NCBIfam" id="NF010181">
    <property type="entry name" value="PRK13660.1"/>
    <property type="match status" value="1"/>
</dbReference>
<gene>
    <name evidence="2" type="ORF">BN983_00201</name>
</gene>
<protein>
    <recommendedName>
        <fullName evidence="1">UPF0398 protein BN983_00201</fullName>
    </recommendedName>
</protein>
<evidence type="ECO:0000256" key="1">
    <source>
        <dbReference type="HAMAP-Rule" id="MF_01575"/>
    </source>
</evidence>
<dbReference type="InterPro" id="IPR010697">
    <property type="entry name" value="YspA"/>
</dbReference>
<sequence>MMISHETVAYFHFSTKHIKIYNNKGGKPLKTIVVTGYKPIEMGIFKHNDPKVHFIKETIRRRLLSYIEEGLEWVLVSGQMGVELWAAEVVLDLKEEYEIQLGVLPPFENQEERWPEDVKQVYEELTMLADFYQTIYKKGYDGPYQFRAKDQFLINHSDGCLVLFDEDTEGSPQYFLRIAKNAQEKSDYKVHYITPFDLDETVEELRMADPEYWSQ</sequence>
<comment type="similarity">
    <text evidence="1">Belongs to the UPF0398 family.</text>
</comment>
<proteinExistence type="inferred from homology"/>
<dbReference type="Proteomes" id="UP000028868">
    <property type="component" value="Unassembled WGS sequence"/>
</dbReference>
<evidence type="ECO:0000313" key="3">
    <source>
        <dbReference type="Proteomes" id="UP000028868"/>
    </source>
</evidence>
<dbReference type="Gene3D" id="3.40.50.450">
    <property type="match status" value="1"/>
</dbReference>
<dbReference type="Pfam" id="PF06908">
    <property type="entry name" value="YpsA"/>
    <property type="match status" value="1"/>
</dbReference>
<keyword evidence="3" id="KW-1185">Reference proteome</keyword>
<accession>A0A024P1I9</accession>
<dbReference type="PANTHER" id="PTHR38440">
    <property type="entry name" value="UPF0398 PROTEIN YPSA"/>
    <property type="match status" value="1"/>
</dbReference>